<dbReference type="Proteomes" id="UP000037515">
    <property type="component" value="Unassembled WGS sequence"/>
</dbReference>
<dbReference type="RefSeq" id="WP_053396371.1">
    <property type="nucleotide sequence ID" value="NZ_LHPJ01000011.1"/>
</dbReference>
<name>A0A0M0HLW5_VIBNE</name>
<dbReference type="OrthoDB" id="5918972at2"/>
<evidence type="ECO:0000256" key="1">
    <source>
        <dbReference type="SAM" id="Phobius"/>
    </source>
</evidence>
<keyword evidence="3" id="KW-1185">Reference proteome</keyword>
<dbReference type="PATRIC" id="fig|693.5.peg.2792"/>
<gene>
    <name evidence="2" type="ORF">AKJ17_13630</name>
</gene>
<accession>A0A0M0HLW5</accession>
<feature type="transmembrane region" description="Helical" evidence="1">
    <location>
        <begin position="6"/>
        <end position="27"/>
    </location>
</feature>
<dbReference type="SUPFAM" id="SSF54523">
    <property type="entry name" value="Pili subunits"/>
    <property type="match status" value="1"/>
</dbReference>
<keyword evidence="1" id="KW-0812">Transmembrane</keyword>
<keyword evidence="1" id="KW-1133">Transmembrane helix</keyword>
<proteinExistence type="predicted"/>
<dbReference type="InterPro" id="IPR012902">
    <property type="entry name" value="N_methyl_site"/>
</dbReference>
<dbReference type="NCBIfam" id="TIGR02532">
    <property type="entry name" value="IV_pilin_GFxxxE"/>
    <property type="match status" value="1"/>
</dbReference>
<dbReference type="Pfam" id="PF07963">
    <property type="entry name" value="N_methyl"/>
    <property type="match status" value="1"/>
</dbReference>
<reference evidence="3" key="1">
    <citation type="submission" date="2015-08" db="EMBL/GenBank/DDBJ databases">
        <title>Vibrio galatheae sp. nov., a novel member of the Vibrionaceae family isolated from the Solomon Islands.</title>
        <authorList>
            <person name="Giubergia S."/>
            <person name="Machado H."/>
            <person name="Mateiu R.V."/>
            <person name="Gram L."/>
        </authorList>
    </citation>
    <scope>NUCLEOTIDE SEQUENCE [LARGE SCALE GENOMIC DNA]</scope>
    <source>
        <strain evidence="3">DSM 19584</strain>
    </source>
</reference>
<dbReference type="AlphaFoldDB" id="A0A0M0HLW5"/>
<evidence type="ECO:0000313" key="2">
    <source>
        <dbReference type="EMBL" id="KOO02773.1"/>
    </source>
</evidence>
<keyword evidence="1" id="KW-0472">Membrane</keyword>
<dbReference type="InterPro" id="IPR045584">
    <property type="entry name" value="Pilin-like"/>
</dbReference>
<evidence type="ECO:0000313" key="3">
    <source>
        <dbReference type="Proteomes" id="UP000037515"/>
    </source>
</evidence>
<organism evidence="2 3">
    <name type="scientific">Vibrio nereis</name>
    <dbReference type="NCBI Taxonomy" id="693"/>
    <lineage>
        <taxon>Bacteria</taxon>
        <taxon>Pseudomonadati</taxon>
        <taxon>Pseudomonadota</taxon>
        <taxon>Gammaproteobacteria</taxon>
        <taxon>Vibrionales</taxon>
        <taxon>Vibrionaceae</taxon>
        <taxon>Vibrio</taxon>
    </lineage>
</organism>
<protein>
    <submittedName>
        <fullName evidence="2">MSHA biogenesis protein MshC</fullName>
    </submittedName>
</protein>
<dbReference type="STRING" id="693.AKJ17_13630"/>
<comment type="caution">
    <text evidence="2">The sequence shown here is derived from an EMBL/GenBank/DDBJ whole genome shotgun (WGS) entry which is preliminary data.</text>
</comment>
<dbReference type="EMBL" id="LHPJ01000011">
    <property type="protein sequence ID" value="KOO02773.1"/>
    <property type="molecule type" value="Genomic_DNA"/>
</dbReference>
<sequence length="160" mass="17095">MHVKPTQGFTLVELIVVILLLAIVSVYTASRLFGRDSVAAMVIQQQVISVVRQVQVNRMQSNVDLSNVSGDSSFILVVNSDCIGSEQACTLKSDARSDWVDGNANGVFFSVNTKSPINFDLLGNPIDISASGAKITISSSDDKCDVEINAQGYVYSGVCS</sequence>